<gene>
    <name evidence="2" type="ORF">CHS0354_014415</name>
</gene>
<accession>A0AAE0S9I4</accession>
<dbReference type="Proteomes" id="UP001195483">
    <property type="component" value="Unassembled WGS sequence"/>
</dbReference>
<proteinExistence type="predicted"/>
<protein>
    <submittedName>
        <fullName evidence="2">Uncharacterized protein</fullName>
    </submittedName>
</protein>
<evidence type="ECO:0000256" key="1">
    <source>
        <dbReference type="SAM" id="MobiDB-lite"/>
    </source>
</evidence>
<evidence type="ECO:0000313" key="3">
    <source>
        <dbReference type="Proteomes" id="UP001195483"/>
    </source>
</evidence>
<name>A0AAE0S9I4_9BIVA</name>
<feature type="region of interest" description="Disordered" evidence="1">
    <location>
        <begin position="17"/>
        <end position="37"/>
    </location>
</feature>
<reference evidence="2" key="2">
    <citation type="journal article" date="2021" name="Genome Biol. Evol.">
        <title>Developing a high-quality reference genome for a parasitic bivalve with doubly uniparental inheritance (Bivalvia: Unionida).</title>
        <authorList>
            <person name="Smith C.H."/>
        </authorList>
    </citation>
    <scope>NUCLEOTIDE SEQUENCE</scope>
    <source>
        <strain evidence="2">CHS0354</strain>
        <tissue evidence="2">Mantle</tissue>
    </source>
</reference>
<reference evidence="2" key="1">
    <citation type="journal article" date="2021" name="Genome Biol. Evol.">
        <title>A High-Quality Reference Genome for a Parasitic Bivalve with Doubly Uniparental Inheritance (Bivalvia: Unionida).</title>
        <authorList>
            <person name="Smith C.H."/>
        </authorList>
    </citation>
    <scope>NUCLEOTIDE SEQUENCE</scope>
    <source>
        <strain evidence="2">CHS0354</strain>
    </source>
</reference>
<dbReference type="EMBL" id="JAEAOA010000895">
    <property type="protein sequence ID" value="KAK3587902.1"/>
    <property type="molecule type" value="Genomic_DNA"/>
</dbReference>
<comment type="caution">
    <text evidence="2">The sequence shown here is derived from an EMBL/GenBank/DDBJ whole genome shotgun (WGS) entry which is preliminary data.</text>
</comment>
<evidence type="ECO:0000313" key="2">
    <source>
        <dbReference type="EMBL" id="KAK3587902.1"/>
    </source>
</evidence>
<keyword evidence="3" id="KW-1185">Reference proteome</keyword>
<sequence>MGWKQAQGYHWQESLKLSQTHQTQHHNGATSKQFTTHKSCGNCGKRYHQSNNSQYLARGVTCREFGKLNHFAEKYRSKTAHNMSICHQGFDYNGSDSQAAALIHLQTSLDYS</sequence>
<reference evidence="2" key="3">
    <citation type="submission" date="2023-05" db="EMBL/GenBank/DDBJ databases">
        <authorList>
            <person name="Smith C.H."/>
        </authorList>
    </citation>
    <scope>NUCLEOTIDE SEQUENCE</scope>
    <source>
        <strain evidence="2">CHS0354</strain>
        <tissue evidence="2">Mantle</tissue>
    </source>
</reference>
<dbReference type="AlphaFoldDB" id="A0AAE0S9I4"/>
<organism evidence="2 3">
    <name type="scientific">Potamilus streckersoni</name>
    <dbReference type="NCBI Taxonomy" id="2493646"/>
    <lineage>
        <taxon>Eukaryota</taxon>
        <taxon>Metazoa</taxon>
        <taxon>Spiralia</taxon>
        <taxon>Lophotrochozoa</taxon>
        <taxon>Mollusca</taxon>
        <taxon>Bivalvia</taxon>
        <taxon>Autobranchia</taxon>
        <taxon>Heteroconchia</taxon>
        <taxon>Palaeoheterodonta</taxon>
        <taxon>Unionida</taxon>
        <taxon>Unionoidea</taxon>
        <taxon>Unionidae</taxon>
        <taxon>Ambleminae</taxon>
        <taxon>Lampsilini</taxon>
        <taxon>Potamilus</taxon>
    </lineage>
</organism>